<evidence type="ECO:0000256" key="4">
    <source>
        <dbReference type="ARBA" id="ARBA00005420"/>
    </source>
</evidence>
<dbReference type="PANTHER" id="PTHR12317">
    <property type="entry name" value="DIACYLGLYCEROL O-ACYLTRANSFERASE"/>
    <property type="match status" value="1"/>
</dbReference>
<dbReference type="PaxDb" id="55529-EKX54171"/>
<dbReference type="GeneID" id="17310614"/>
<dbReference type="AlphaFoldDB" id="L1JZY8"/>
<dbReference type="GO" id="GO:0019432">
    <property type="term" value="P:triglyceride biosynthetic process"/>
    <property type="evidence" value="ECO:0007669"/>
    <property type="project" value="TreeGrafter"/>
</dbReference>
<comment type="similarity">
    <text evidence="4 14">Belongs to the diacylglycerol acyltransferase family.</text>
</comment>
<keyword evidence="8" id="KW-0319">Glycerol metabolism</keyword>
<evidence type="ECO:0000256" key="7">
    <source>
        <dbReference type="ARBA" id="ARBA00022692"/>
    </source>
</evidence>
<dbReference type="STRING" id="905079.L1JZY8"/>
<dbReference type="EC" id="2.3.1.-" evidence="14"/>
<evidence type="ECO:0000256" key="11">
    <source>
        <dbReference type="ARBA" id="ARBA00023098"/>
    </source>
</evidence>
<organism evidence="15">
    <name type="scientific">Guillardia theta (strain CCMP2712)</name>
    <name type="common">Cryptophyte</name>
    <dbReference type="NCBI Taxonomy" id="905079"/>
    <lineage>
        <taxon>Eukaryota</taxon>
        <taxon>Cryptophyceae</taxon>
        <taxon>Pyrenomonadales</taxon>
        <taxon>Geminigeraceae</taxon>
        <taxon>Guillardia</taxon>
    </lineage>
</organism>
<evidence type="ECO:0000256" key="12">
    <source>
        <dbReference type="ARBA" id="ARBA00023136"/>
    </source>
</evidence>
<dbReference type="eggNOG" id="KOG0831">
    <property type="taxonomic scope" value="Eukaryota"/>
</dbReference>
<dbReference type="OrthoDB" id="264532at2759"/>
<keyword evidence="5" id="KW-0444">Lipid biosynthesis</keyword>
<comment type="pathway">
    <text evidence="3">Lipid metabolism.</text>
</comment>
<reference evidence="17" key="2">
    <citation type="submission" date="2012-11" db="EMBL/GenBank/DDBJ databases">
        <authorList>
            <person name="Kuo A."/>
            <person name="Curtis B.A."/>
            <person name="Tanifuji G."/>
            <person name="Burki F."/>
            <person name="Gruber A."/>
            <person name="Irimia M."/>
            <person name="Maruyama S."/>
            <person name="Arias M.C."/>
            <person name="Ball S.G."/>
            <person name="Gile G.H."/>
            <person name="Hirakawa Y."/>
            <person name="Hopkins J.F."/>
            <person name="Rensing S.A."/>
            <person name="Schmutz J."/>
            <person name="Symeonidi A."/>
            <person name="Elias M."/>
            <person name="Eveleigh R.J."/>
            <person name="Herman E.K."/>
            <person name="Klute M.J."/>
            <person name="Nakayama T."/>
            <person name="Obornik M."/>
            <person name="Reyes-Prieto A."/>
            <person name="Armbrust E.V."/>
            <person name="Aves S.J."/>
            <person name="Beiko R.G."/>
            <person name="Coutinho P."/>
            <person name="Dacks J.B."/>
            <person name="Durnford D.G."/>
            <person name="Fast N.M."/>
            <person name="Green B.R."/>
            <person name="Grisdale C."/>
            <person name="Hempe F."/>
            <person name="Henrissat B."/>
            <person name="Hoppner M.P."/>
            <person name="Ishida K.-I."/>
            <person name="Kim E."/>
            <person name="Koreny L."/>
            <person name="Kroth P.G."/>
            <person name="Liu Y."/>
            <person name="Malik S.-B."/>
            <person name="Maier U.G."/>
            <person name="McRose D."/>
            <person name="Mock T."/>
            <person name="Neilson J.A."/>
            <person name="Onodera N.T."/>
            <person name="Poole A.M."/>
            <person name="Pritham E.J."/>
            <person name="Richards T.A."/>
            <person name="Rocap G."/>
            <person name="Roy S.W."/>
            <person name="Sarai C."/>
            <person name="Schaack S."/>
            <person name="Shirato S."/>
            <person name="Slamovits C.H."/>
            <person name="Spencer D.F."/>
            <person name="Suzuki S."/>
            <person name="Worden A.Z."/>
            <person name="Zauner S."/>
            <person name="Barry K."/>
            <person name="Bell C."/>
            <person name="Bharti A.K."/>
            <person name="Crow J.A."/>
            <person name="Grimwood J."/>
            <person name="Kramer R."/>
            <person name="Lindquist E."/>
            <person name="Lucas S."/>
            <person name="Salamov A."/>
            <person name="McFadden G.I."/>
            <person name="Lane C.E."/>
            <person name="Keeling P.J."/>
            <person name="Gray M.W."/>
            <person name="Grigoriev I.V."/>
            <person name="Archibald J.M."/>
        </authorList>
    </citation>
    <scope>NUCLEOTIDE SEQUENCE</scope>
    <source>
        <strain evidence="17">CCMP2712</strain>
    </source>
</reference>
<dbReference type="InterPro" id="IPR007130">
    <property type="entry name" value="DAGAT"/>
</dbReference>
<dbReference type="EnsemblProtists" id="EKX54171">
    <property type="protein sequence ID" value="EKX54171"/>
    <property type="gene ID" value="GUITHDRAFT_100420"/>
</dbReference>
<protein>
    <recommendedName>
        <fullName evidence="14">Acyltransferase</fullName>
        <ecNumber evidence="14">2.3.1.-</ecNumber>
    </recommendedName>
</protein>
<keyword evidence="10" id="KW-1133">Transmembrane helix</keyword>
<dbReference type="EMBL" id="JH992968">
    <property type="protein sequence ID" value="EKX54171.1"/>
    <property type="molecule type" value="Genomic_DNA"/>
</dbReference>
<evidence type="ECO:0000313" key="15">
    <source>
        <dbReference type="EMBL" id="EKX54171.1"/>
    </source>
</evidence>
<evidence type="ECO:0000256" key="9">
    <source>
        <dbReference type="ARBA" id="ARBA00022824"/>
    </source>
</evidence>
<reference evidence="15 17" key="1">
    <citation type="journal article" date="2012" name="Nature">
        <title>Algal genomes reveal evolutionary mosaicism and the fate of nucleomorphs.</title>
        <authorList>
            <consortium name="DOE Joint Genome Institute"/>
            <person name="Curtis B.A."/>
            <person name="Tanifuji G."/>
            <person name="Burki F."/>
            <person name="Gruber A."/>
            <person name="Irimia M."/>
            <person name="Maruyama S."/>
            <person name="Arias M.C."/>
            <person name="Ball S.G."/>
            <person name="Gile G.H."/>
            <person name="Hirakawa Y."/>
            <person name="Hopkins J.F."/>
            <person name="Kuo A."/>
            <person name="Rensing S.A."/>
            <person name="Schmutz J."/>
            <person name="Symeonidi A."/>
            <person name="Elias M."/>
            <person name="Eveleigh R.J."/>
            <person name="Herman E.K."/>
            <person name="Klute M.J."/>
            <person name="Nakayama T."/>
            <person name="Obornik M."/>
            <person name="Reyes-Prieto A."/>
            <person name="Armbrust E.V."/>
            <person name="Aves S.J."/>
            <person name="Beiko R.G."/>
            <person name="Coutinho P."/>
            <person name="Dacks J.B."/>
            <person name="Durnford D.G."/>
            <person name="Fast N.M."/>
            <person name="Green B.R."/>
            <person name="Grisdale C.J."/>
            <person name="Hempel F."/>
            <person name="Henrissat B."/>
            <person name="Hoppner M.P."/>
            <person name="Ishida K."/>
            <person name="Kim E."/>
            <person name="Koreny L."/>
            <person name="Kroth P.G."/>
            <person name="Liu Y."/>
            <person name="Malik S.B."/>
            <person name="Maier U.G."/>
            <person name="McRose D."/>
            <person name="Mock T."/>
            <person name="Neilson J.A."/>
            <person name="Onodera N.T."/>
            <person name="Poole A.M."/>
            <person name="Pritham E.J."/>
            <person name="Richards T.A."/>
            <person name="Rocap G."/>
            <person name="Roy S.W."/>
            <person name="Sarai C."/>
            <person name="Schaack S."/>
            <person name="Shirato S."/>
            <person name="Slamovits C.H."/>
            <person name="Spencer D.F."/>
            <person name="Suzuki S."/>
            <person name="Worden A.Z."/>
            <person name="Zauner S."/>
            <person name="Barry K."/>
            <person name="Bell C."/>
            <person name="Bharti A.K."/>
            <person name="Crow J.A."/>
            <person name="Grimwood J."/>
            <person name="Kramer R."/>
            <person name="Lindquist E."/>
            <person name="Lucas S."/>
            <person name="Salamov A."/>
            <person name="McFadden G.I."/>
            <person name="Lane C.E."/>
            <person name="Keeling P.J."/>
            <person name="Gray M.W."/>
            <person name="Grigoriev I.V."/>
            <person name="Archibald J.M."/>
        </authorList>
    </citation>
    <scope>NUCLEOTIDE SEQUENCE</scope>
    <source>
        <strain evidence="15 17">CCMP2712</strain>
    </source>
</reference>
<name>L1JZY8_GUITC</name>
<comment type="pathway">
    <text evidence="2">Glycerolipid metabolism; triacylglycerol biosynthesis.</text>
</comment>
<dbReference type="CDD" id="cd07987">
    <property type="entry name" value="LPLAT_MGAT-like"/>
    <property type="match status" value="1"/>
</dbReference>
<evidence type="ECO:0000256" key="14">
    <source>
        <dbReference type="RuleBase" id="RU367023"/>
    </source>
</evidence>
<comment type="subcellular location">
    <subcellularLocation>
        <location evidence="1 14">Endoplasmic reticulum membrane</location>
        <topology evidence="1 14">Multi-pass membrane protein</topology>
    </subcellularLocation>
</comment>
<dbReference type="RefSeq" id="XP_005841151.1">
    <property type="nucleotide sequence ID" value="XM_005841094.1"/>
</dbReference>
<evidence type="ECO:0000256" key="1">
    <source>
        <dbReference type="ARBA" id="ARBA00004477"/>
    </source>
</evidence>
<dbReference type="PANTHER" id="PTHR12317:SF0">
    <property type="entry name" value="ACYLTRANSFERASE"/>
    <property type="match status" value="1"/>
</dbReference>
<dbReference type="KEGG" id="gtt:GUITHDRAFT_100420"/>
<keyword evidence="17" id="KW-1185">Reference proteome</keyword>
<keyword evidence="13" id="KW-0012">Acyltransferase</keyword>
<evidence type="ECO:0000313" key="16">
    <source>
        <dbReference type="EnsemblProtists" id="EKX54171"/>
    </source>
</evidence>
<keyword evidence="7" id="KW-0812">Transmembrane</keyword>
<evidence type="ECO:0000256" key="2">
    <source>
        <dbReference type="ARBA" id="ARBA00004771"/>
    </source>
</evidence>
<dbReference type="Pfam" id="PF03982">
    <property type="entry name" value="DAGAT"/>
    <property type="match status" value="1"/>
</dbReference>
<accession>L1JZY8</accession>
<sequence>MFAPLVNVFMAAYLVHIFRDKSPTTGSKKSDWFRRLSWWKHFGEYFPISLIPTAQLDPEQKYIFGYHPHGIISFGAIATFGTEGVGFSEIFKGIDVHLVTLPINFRVPFLREVWLRLGICDSSKETFRNILSKGSGSAIALVVGGANESLSAEPGTMGDLTLCKRRGFVRQALLYDACLVPVLGFGETDVFAVAKWPAVKRLQEKLQKTMGFAMPIFHGRGIFQKAFGLLPFRKPIHVVVGRPLNLKEIDSRAREAAEKGEKWLSQDPEGMELVERCHAAYVKELQRTYDDFKDLIYCHRTSSMRIR</sequence>
<dbReference type="GO" id="GO:0005789">
    <property type="term" value="C:endoplasmic reticulum membrane"/>
    <property type="evidence" value="ECO:0007669"/>
    <property type="project" value="UniProtKB-SubCell"/>
</dbReference>
<evidence type="ECO:0000256" key="6">
    <source>
        <dbReference type="ARBA" id="ARBA00022679"/>
    </source>
</evidence>
<dbReference type="GO" id="GO:0006071">
    <property type="term" value="P:glycerol metabolic process"/>
    <property type="evidence" value="ECO:0007669"/>
    <property type="project" value="UniProtKB-KW"/>
</dbReference>
<evidence type="ECO:0000256" key="8">
    <source>
        <dbReference type="ARBA" id="ARBA00022798"/>
    </source>
</evidence>
<keyword evidence="11" id="KW-0443">Lipid metabolism</keyword>
<gene>
    <name evidence="15" type="ORF">GUITHDRAFT_100420</name>
</gene>
<proteinExistence type="inferred from homology"/>
<keyword evidence="12" id="KW-0472">Membrane</keyword>
<dbReference type="HOGENOM" id="CLU_023995_0_2_1"/>
<dbReference type="Proteomes" id="UP000011087">
    <property type="component" value="Unassembled WGS sequence"/>
</dbReference>
<dbReference type="GO" id="GO:0004144">
    <property type="term" value="F:diacylglycerol O-acyltransferase activity"/>
    <property type="evidence" value="ECO:0007669"/>
    <property type="project" value="TreeGrafter"/>
</dbReference>
<evidence type="ECO:0000256" key="5">
    <source>
        <dbReference type="ARBA" id="ARBA00022516"/>
    </source>
</evidence>
<dbReference type="OMA" id="WIKNWTL"/>
<evidence type="ECO:0000313" key="17">
    <source>
        <dbReference type="Proteomes" id="UP000011087"/>
    </source>
</evidence>
<keyword evidence="9 14" id="KW-0256">Endoplasmic reticulum</keyword>
<keyword evidence="6 14" id="KW-0808">Transferase</keyword>
<evidence type="ECO:0000256" key="3">
    <source>
        <dbReference type="ARBA" id="ARBA00005189"/>
    </source>
</evidence>
<evidence type="ECO:0000256" key="13">
    <source>
        <dbReference type="ARBA" id="ARBA00023315"/>
    </source>
</evidence>
<evidence type="ECO:0000256" key="10">
    <source>
        <dbReference type="ARBA" id="ARBA00022989"/>
    </source>
</evidence>
<reference evidence="16" key="3">
    <citation type="submission" date="2015-06" db="UniProtKB">
        <authorList>
            <consortium name="EnsemblProtists"/>
        </authorList>
    </citation>
    <scope>IDENTIFICATION</scope>
</reference>